<protein>
    <submittedName>
        <fullName evidence="1">Uncharacterized protein</fullName>
    </submittedName>
</protein>
<comment type="caution">
    <text evidence="1">The sequence shown here is derived from an EMBL/GenBank/DDBJ whole genome shotgun (WGS) entry which is preliminary data.</text>
</comment>
<dbReference type="EMBL" id="JBHRZO010000020">
    <property type="protein sequence ID" value="MFC3847787.1"/>
    <property type="molecule type" value="Genomic_DNA"/>
</dbReference>
<organism evidence="1 2">
    <name type="scientific">Helicobacter baculiformis</name>
    <dbReference type="NCBI Taxonomy" id="427351"/>
    <lineage>
        <taxon>Bacteria</taxon>
        <taxon>Pseudomonadati</taxon>
        <taxon>Campylobacterota</taxon>
        <taxon>Epsilonproteobacteria</taxon>
        <taxon>Campylobacterales</taxon>
        <taxon>Helicobacteraceae</taxon>
        <taxon>Helicobacter</taxon>
    </lineage>
</organism>
<proteinExistence type="predicted"/>
<name>A0ABV7ZJY9_9HELI</name>
<dbReference type="RefSeq" id="WP_104752838.1">
    <property type="nucleotide sequence ID" value="NZ_FZMF01000052.1"/>
</dbReference>
<keyword evidence="2" id="KW-1185">Reference proteome</keyword>
<evidence type="ECO:0000313" key="2">
    <source>
        <dbReference type="Proteomes" id="UP001595783"/>
    </source>
</evidence>
<gene>
    <name evidence="1" type="ORF">ACFOPX_04465</name>
</gene>
<evidence type="ECO:0000313" key="1">
    <source>
        <dbReference type="EMBL" id="MFC3847787.1"/>
    </source>
</evidence>
<reference evidence="2" key="1">
    <citation type="journal article" date="2019" name="Int. J. Syst. Evol. Microbiol.">
        <title>The Global Catalogue of Microorganisms (GCM) 10K type strain sequencing project: providing services to taxonomists for standard genome sequencing and annotation.</title>
        <authorList>
            <consortium name="The Broad Institute Genomics Platform"/>
            <consortium name="The Broad Institute Genome Sequencing Center for Infectious Disease"/>
            <person name="Wu L."/>
            <person name="Ma J."/>
        </authorList>
    </citation>
    <scope>NUCLEOTIDE SEQUENCE [LARGE SCALE GENOMIC DNA]</scope>
    <source>
        <strain evidence="2">CCUG 53816</strain>
    </source>
</reference>
<sequence length="100" mass="11393">MRATRICVLAFSALCAQSDYCSDVCYGNKDSRIPPMEFHLSLPHSIDYYLKHPRTRAKMLKKCQKAFSATGVTEIMTETFKKNCTLAKQAQDQQDQLTKP</sequence>
<dbReference type="Proteomes" id="UP001595783">
    <property type="component" value="Unassembled WGS sequence"/>
</dbReference>
<accession>A0ABV7ZJY9</accession>